<dbReference type="InterPro" id="IPR029063">
    <property type="entry name" value="SAM-dependent_MTases_sf"/>
</dbReference>
<dbReference type="GO" id="GO:0032259">
    <property type="term" value="P:methylation"/>
    <property type="evidence" value="ECO:0007669"/>
    <property type="project" value="UniProtKB-KW"/>
</dbReference>
<evidence type="ECO:0000313" key="9">
    <source>
        <dbReference type="EMBL" id="KRL54686.1"/>
    </source>
</evidence>
<evidence type="ECO:0000256" key="4">
    <source>
        <dbReference type="ARBA" id="ARBA00022679"/>
    </source>
</evidence>
<dbReference type="Pfam" id="PF02086">
    <property type="entry name" value="MethyltransfD12"/>
    <property type="match status" value="1"/>
</dbReference>
<proteinExistence type="inferred from homology"/>
<dbReference type="RefSeq" id="WP_057890411.1">
    <property type="nucleotide sequence ID" value="NZ_AZFE01000032.1"/>
</dbReference>
<dbReference type="STRING" id="1423778.FC70_GL001485"/>
<dbReference type="InterPro" id="IPR012327">
    <property type="entry name" value="MeTrfase_D12"/>
</dbReference>
<evidence type="ECO:0000256" key="6">
    <source>
        <dbReference type="ARBA" id="ARBA00047942"/>
    </source>
</evidence>
<dbReference type="PROSITE" id="PS00092">
    <property type="entry name" value="N6_MTASE"/>
    <property type="match status" value="1"/>
</dbReference>
<dbReference type="GO" id="GO:0043565">
    <property type="term" value="F:sequence-specific DNA binding"/>
    <property type="evidence" value="ECO:0007669"/>
    <property type="project" value="TreeGrafter"/>
</dbReference>
<dbReference type="EMBL" id="AZFE01000032">
    <property type="protein sequence ID" value="KRL54686.1"/>
    <property type="molecule type" value="Genomic_DNA"/>
</dbReference>
<evidence type="ECO:0000256" key="5">
    <source>
        <dbReference type="ARBA" id="ARBA00022691"/>
    </source>
</evidence>
<dbReference type="Gene3D" id="3.40.50.150">
    <property type="entry name" value="Vaccinia Virus protein VP39"/>
    <property type="match status" value="1"/>
</dbReference>
<comment type="catalytic activity">
    <reaction evidence="6 8">
        <text>a 2'-deoxyadenosine in DNA + S-adenosyl-L-methionine = an N(6)-methyl-2'-deoxyadenosine in DNA + S-adenosyl-L-homocysteine + H(+)</text>
        <dbReference type="Rhea" id="RHEA:15197"/>
        <dbReference type="Rhea" id="RHEA-COMP:12418"/>
        <dbReference type="Rhea" id="RHEA-COMP:12419"/>
        <dbReference type="ChEBI" id="CHEBI:15378"/>
        <dbReference type="ChEBI" id="CHEBI:57856"/>
        <dbReference type="ChEBI" id="CHEBI:59789"/>
        <dbReference type="ChEBI" id="CHEBI:90615"/>
        <dbReference type="ChEBI" id="CHEBI:90616"/>
        <dbReference type="EC" id="2.1.1.72"/>
    </reaction>
</comment>
<keyword evidence="3 8" id="KW-0489">Methyltransferase</keyword>
<feature type="binding site" evidence="7">
    <location>
        <position position="63"/>
    </location>
    <ligand>
        <name>S-adenosyl-L-methionine</name>
        <dbReference type="ChEBI" id="CHEBI:59789"/>
    </ligand>
</feature>
<evidence type="ECO:0000256" key="3">
    <source>
        <dbReference type="ARBA" id="ARBA00022603"/>
    </source>
</evidence>
<dbReference type="EC" id="2.1.1.72" evidence="2 8"/>
<organism evidence="9 10">
    <name type="scientific">Paucilactobacillus oligofermentans DSM 15707 = LMG 22743</name>
    <dbReference type="NCBI Taxonomy" id="1423778"/>
    <lineage>
        <taxon>Bacteria</taxon>
        <taxon>Bacillati</taxon>
        <taxon>Bacillota</taxon>
        <taxon>Bacilli</taxon>
        <taxon>Lactobacillales</taxon>
        <taxon>Lactobacillaceae</taxon>
        <taxon>Paucilactobacillus</taxon>
    </lineage>
</organism>
<name>A0A0R1RE42_9LACO</name>
<dbReference type="GO" id="GO:0009007">
    <property type="term" value="F:site-specific DNA-methyltransferase (adenine-specific) activity"/>
    <property type="evidence" value="ECO:0007669"/>
    <property type="project" value="UniProtKB-UniRule"/>
</dbReference>
<protein>
    <recommendedName>
        <fullName evidence="2 8">Site-specific DNA-methyltransferase (adenine-specific)</fullName>
        <ecNumber evidence="2 8">2.1.1.72</ecNumber>
    </recommendedName>
</protein>
<reference evidence="9 10" key="1">
    <citation type="journal article" date="2015" name="Genome Announc.">
        <title>Expanding the biotechnology potential of lactobacilli through comparative genomics of 213 strains and associated genera.</title>
        <authorList>
            <person name="Sun Z."/>
            <person name="Harris H.M."/>
            <person name="McCann A."/>
            <person name="Guo C."/>
            <person name="Argimon S."/>
            <person name="Zhang W."/>
            <person name="Yang X."/>
            <person name="Jeffery I.B."/>
            <person name="Cooney J.C."/>
            <person name="Kagawa T.F."/>
            <person name="Liu W."/>
            <person name="Song Y."/>
            <person name="Salvetti E."/>
            <person name="Wrobel A."/>
            <person name="Rasinkangas P."/>
            <person name="Parkhill J."/>
            <person name="Rea M.C."/>
            <person name="O'Sullivan O."/>
            <person name="Ritari J."/>
            <person name="Douillard F.P."/>
            <person name="Paul Ross R."/>
            <person name="Yang R."/>
            <person name="Briner A.E."/>
            <person name="Felis G.E."/>
            <person name="de Vos W.M."/>
            <person name="Barrangou R."/>
            <person name="Klaenhammer T.R."/>
            <person name="Caufield P.W."/>
            <person name="Cui Y."/>
            <person name="Zhang H."/>
            <person name="O'Toole P.W."/>
        </authorList>
    </citation>
    <scope>NUCLEOTIDE SEQUENCE [LARGE SCALE GENOMIC DNA]</scope>
    <source>
        <strain evidence="9 10">DSM 15707</strain>
    </source>
</reference>
<comment type="similarity">
    <text evidence="1 8">Belongs to the N(4)/N(6)-methyltransferase family.</text>
</comment>
<evidence type="ECO:0000256" key="1">
    <source>
        <dbReference type="ARBA" id="ARBA00006594"/>
    </source>
</evidence>
<dbReference type="PIRSF" id="PIRSF000398">
    <property type="entry name" value="M_m6A_EcoRV"/>
    <property type="match status" value="1"/>
</dbReference>
<comment type="caution">
    <text evidence="9">The sequence shown here is derived from an EMBL/GenBank/DDBJ whole genome shotgun (WGS) entry which is preliminary data.</text>
</comment>
<keyword evidence="5 8" id="KW-0949">S-adenosyl-L-methionine</keyword>
<evidence type="ECO:0000256" key="7">
    <source>
        <dbReference type="PIRSR" id="PIRSR000398-1"/>
    </source>
</evidence>
<dbReference type="PANTHER" id="PTHR30481">
    <property type="entry name" value="DNA ADENINE METHYLASE"/>
    <property type="match status" value="1"/>
</dbReference>
<dbReference type="OrthoDB" id="9805629at2"/>
<keyword evidence="4 8" id="KW-0808">Transferase</keyword>
<evidence type="ECO:0000256" key="2">
    <source>
        <dbReference type="ARBA" id="ARBA00011900"/>
    </source>
</evidence>
<dbReference type="GO" id="GO:0006298">
    <property type="term" value="P:mismatch repair"/>
    <property type="evidence" value="ECO:0007669"/>
    <property type="project" value="TreeGrafter"/>
</dbReference>
<dbReference type="Proteomes" id="UP000051697">
    <property type="component" value="Unassembled WGS sequence"/>
</dbReference>
<evidence type="ECO:0000256" key="8">
    <source>
        <dbReference type="RuleBase" id="RU361257"/>
    </source>
</evidence>
<dbReference type="PATRIC" id="fig|1423778.4.peg.1521"/>
<keyword evidence="10" id="KW-1185">Reference proteome</keyword>
<evidence type="ECO:0000313" key="10">
    <source>
        <dbReference type="Proteomes" id="UP000051697"/>
    </source>
</evidence>
<dbReference type="AlphaFoldDB" id="A0A0R1RE42"/>
<dbReference type="NCBIfam" id="TIGR00571">
    <property type="entry name" value="dam"/>
    <property type="match status" value="1"/>
</dbReference>
<sequence length="286" mass="32691">MTKKNKNLLVRPFLKWAGGKRQLLPEIEKYLPKSNDIKNYFEPFVGGGALFLNQQYSKVTINDFNGQLTNAYDVVKNNVHDLIELLKEHENNNTSEYYYDLRAWDRTNKLENKSRLEQAARFIYLNKTGFNGLFRVNSQNQINVPYGKYKNPAIVNEKVLLNVSQYLNEANVQILNGDYADAVKNASSGDFVYFDPPYAPVSDDKSSFVGYTLNGFSLDDQIKLSEVFKELDKKGVKLMLSNSDVPFIRDLYKDFKDTTKIVQATRNINSNAAGRGKVGEVIVMNY</sequence>
<dbReference type="SUPFAM" id="SSF53335">
    <property type="entry name" value="S-adenosyl-L-methionine-dependent methyltransferases"/>
    <property type="match status" value="1"/>
</dbReference>
<dbReference type="InterPro" id="IPR023095">
    <property type="entry name" value="Ade_MeTrfase_dom_2"/>
</dbReference>
<feature type="binding site" evidence="7">
    <location>
        <position position="195"/>
    </location>
    <ligand>
        <name>S-adenosyl-L-methionine</name>
        <dbReference type="ChEBI" id="CHEBI:59789"/>
    </ligand>
</feature>
<feature type="binding site" evidence="7">
    <location>
        <position position="20"/>
    </location>
    <ligand>
        <name>S-adenosyl-L-methionine</name>
        <dbReference type="ChEBI" id="CHEBI:59789"/>
    </ligand>
</feature>
<dbReference type="PANTHER" id="PTHR30481:SF3">
    <property type="entry name" value="DNA ADENINE METHYLASE"/>
    <property type="match status" value="1"/>
</dbReference>
<gene>
    <name evidence="9" type="ORF">FC70_GL001485</name>
</gene>
<dbReference type="PRINTS" id="PR00505">
    <property type="entry name" value="D12N6MTFRASE"/>
</dbReference>
<dbReference type="InterPro" id="IPR012263">
    <property type="entry name" value="M_m6A_EcoRV"/>
</dbReference>
<dbReference type="GO" id="GO:1904047">
    <property type="term" value="F:S-adenosyl-L-methionine binding"/>
    <property type="evidence" value="ECO:0007669"/>
    <property type="project" value="TreeGrafter"/>
</dbReference>
<dbReference type="InterPro" id="IPR002052">
    <property type="entry name" value="DNA_methylase_N6_adenine_CS"/>
</dbReference>
<feature type="binding site" evidence="7">
    <location>
        <position position="16"/>
    </location>
    <ligand>
        <name>S-adenosyl-L-methionine</name>
        <dbReference type="ChEBI" id="CHEBI:59789"/>
    </ligand>
</feature>
<accession>A0A0R1RE42</accession>
<dbReference type="Gene3D" id="1.10.1020.10">
    <property type="entry name" value="Adenine-specific Methyltransferase, Domain 2"/>
    <property type="match status" value="1"/>
</dbReference>
<dbReference type="GO" id="GO:0009307">
    <property type="term" value="P:DNA restriction-modification system"/>
    <property type="evidence" value="ECO:0007669"/>
    <property type="project" value="InterPro"/>
</dbReference>